<reference evidence="13" key="1">
    <citation type="journal article" date="2018" name="Genome Biol.">
        <title>SKESA: strategic k-mer extension for scrupulous assemblies.</title>
        <authorList>
            <person name="Souvorov A."/>
            <person name="Agarwala R."/>
            <person name="Lipman D.J."/>
        </authorList>
    </citation>
    <scope>NUCLEOTIDE SEQUENCE</scope>
    <source>
        <strain evidence="13">CAVp300</strain>
    </source>
</reference>
<dbReference type="NCBIfam" id="NF002995">
    <property type="entry name" value="PRK03759.1"/>
    <property type="match status" value="1"/>
</dbReference>
<dbReference type="GO" id="GO:0050992">
    <property type="term" value="P:dimethylallyl diphosphate biosynthetic process"/>
    <property type="evidence" value="ECO:0007669"/>
    <property type="project" value="UniProtKB-UniRule"/>
</dbReference>
<keyword evidence="4 10" id="KW-0963">Cytoplasm</keyword>
<organism evidence="13 14">
    <name type="scientific">Kluyvera intermedia</name>
    <name type="common">Enterobacter intermedius</name>
    <dbReference type="NCBI Taxonomy" id="61648"/>
    <lineage>
        <taxon>Bacteria</taxon>
        <taxon>Pseudomonadati</taxon>
        <taxon>Pseudomonadota</taxon>
        <taxon>Gammaproteobacteria</taxon>
        <taxon>Enterobacterales</taxon>
        <taxon>Enterobacteriaceae</taxon>
        <taxon>Kluyvera</taxon>
    </lineage>
</organism>
<dbReference type="NCBIfam" id="TIGR02150">
    <property type="entry name" value="IPP_isom_1"/>
    <property type="match status" value="1"/>
</dbReference>
<feature type="active site" evidence="10 11">
    <location>
        <position position="68"/>
    </location>
</feature>
<evidence type="ECO:0000256" key="2">
    <source>
        <dbReference type="ARBA" id="ARBA00007579"/>
    </source>
</evidence>
<evidence type="ECO:0000256" key="6">
    <source>
        <dbReference type="ARBA" id="ARBA00022842"/>
    </source>
</evidence>
<feature type="binding site" evidence="10">
    <location>
        <position position="88"/>
    </location>
    <ligand>
        <name>Mg(2+)</name>
        <dbReference type="ChEBI" id="CHEBI:18420"/>
    </ligand>
</feature>
<proteinExistence type="inferred from homology"/>
<dbReference type="FunFam" id="3.90.79.10:FF:000009">
    <property type="entry name" value="Isopentenyl-diphosphate Delta-isomerase"/>
    <property type="match status" value="1"/>
</dbReference>
<feature type="domain" description="Nudix hydrolase" evidence="12">
    <location>
        <begin position="31"/>
        <end position="165"/>
    </location>
</feature>
<evidence type="ECO:0000256" key="1">
    <source>
        <dbReference type="ARBA" id="ARBA00004826"/>
    </source>
</evidence>
<evidence type="ECO:0000256" key="3">
    <source>
        <dbReference type="ARBA" id="ARBA00012057"/>
    </source>
</evidence>
<dbReference type="EMBL" id="DACSUM010000043">
    <property type="protein sequence ID" value="HAT3583879.1"/>
    <property type="molecule type" value="Genomic_DNA"/>
</dbReference>
<dbReference type="PROSITE" id="PS51462">
    <property type="entry name" value="NUDIX"/>
    <property type="match status" value="1"/>
</dbReference>
<dbReference type="Pfam" id="PF00293">
    <property type="entry name" value="NUDIX"/>
    <property type="match status" value="1"/>
</dbReference>
<feature type="active site" evidence="10 11">
    <location>
        <position position="117"/>
    </location>
</feature>
<dbReference type="GO" id="GO:0008299">
    <property type="term" value="P:isoprenoid biosynthetic process"/>
    <property type="evidence" value="ECO:0007669"/>
    <property type="project" value="UniProtKB-UniRule"/>
</dbReference>
<dbReference type="InterPro" id="IPR056375">
    <property type="entry name" value="Idi_bact"/>
</dbReference>
<evidence type="ECO:0000256" key="4">
    <source>
        <dbReference type="ARBA" id="ARBA00022490"/>
    </source>
</evidence>
<evidence type="ECO:0000256" key="5">
    <source>
        <dbReference type="ARBA" id="ARBA00022723"/>
    </source>
</evidence>
<dbReference type="InterPro" id="IPR011876">
    <property type="entry name" value="IsopentenylPP_isomerase_typ1"/>
</dbReference>
<feature type="binding site" evidence="10">
    <location>
        <position position="115"/>
    </location>
    <ligand>
        <name>Mn(2+)</name>
        <dbReference type="ChEBI" id="CHEBI:29035"/>
    </ligand>
</feature>
<keyword evidence="6 10" id="KW-0460">Magnesium</keyword>
<keyword evidence="8 10" id="KW-0414">Isoprene biosynthesis</keyword>
<dbReference type="AlphaFoldDB" id="A0A9P3TBT0"/>
<evidence type="ECO:0000313" key="14">
    <source>
        <dbReference type="Proteomes" id="UP000867740"/>
    </source>
</evidence>
<dbReference type="GO" id="GO:0004452">
    <property type="term" value="F:isopentenyl-diphosphate delta-isomerase activity"/>
    <property type="evidence" value="ECO:0007669"/>
    <property type="project" value="UniProtKB-UniRule"/>
</dbReference>
<dbReference type="CDD" id="cd02885">
    <property type="entry name" value="NUDIX_IPP_Isomerase"/>
    <property type="match status" value="1"/>
</dbReference>
<keyword evidence="9 10" id="KW-0413">Isomerase</keyword>
<keyword evidence="5 10" id="KW-0479">Metal-binding</keyword>
<dbReference type="PANTHER" id="PTHR10885">
    <property type="entry name" value="ISOPENTENYL-DIPHOSPHATE DELTA-ISOMERASE"/>
    <property type="match status" value="1"/>
</dbReference>
<feature type="binding site" evidence="10">
    <location>
        <position position="26"/>
    </location>
    <ligand>
        <name>Mn(2+)</name>
        <dbReference type="ChEBI" id="CHEBI:29035"/>
    </ligand>
</feature>
<dbReference type="InterPro" id="IPR000086">
    <property type="entry name" value="NUDIX_hydrolase_dom"/>
</dbReference>
<dbReference type="InterPro" id="IPR015797">
    <property type="entry name" value="NUDIX_hydrolase-like_dom_sf"/>
</dbReference>
<comment type="subunit">
    <text evidence="10">Homodimer.</text>
</comment>
<reference evidence="13" key="2">
    <citation type="submission" date="2020-10" db="EMBL/GenBank/DDBJ databases">
        <authorList>
            <consortium name="NCBI Pathogen Detection Project"/>
        </authorList>
    </citation>
    <scope>NUCLEOTIDE SEQUENCE</scope>
    <source>
        <strain evidence="13">CAVp300</strain>
    </source>
</reference>
<dbReference type="HAMAP" id="MF_00202">
    <property type="entry name" value="Idi"/>
    <property type="match status" value="1"/>
</dbReference>
<comment type="catalytic activity">
    <reaction evidence="10">
        <text>isopentenyl diphosphate = dimethylallyl diphosphate</text>
        <dbReference type="Rhea" id="RHEA:23284"/>
        <dbReference type="ChEBI" id="CHEBI:57623"/>
        <dbReference type="ChEBI" id="CHEBI:128769"/>
        <dbReference type="EC" id="5.3.3.2"/>
    </reaction>
</comment>
<name>A0A9P3TBT0_KLUIN</name>
<evidence type="ECO:0000259" key="12">
    <source>
        <dbReference type="PROSITE" id="PS51462"/>
    </source>
</evidence>
<comment type="pathway">
    <text evidence="1 10">Isoprenoid biosynthesis; dimethylallyl diphosphate biosynthesis; dimethylallyl diphosphate from isopentenyl diphosphate: step 1/1.</text>
</comment>
<gene>
    <name evidence="10 13" type="primary">idi</name>
    <name evidence="13" type="ORF">I8531_004233</name>
</gene>
<evidence type="ECO:0000256" key="10">
    <source>
        <dbReference type="HAMAP-Rule" id="MF_00202"/>
    </source>
</evidence>
<dbReference type="GO" id="GO:0005737">
    <property type="term" value="C:cytoplasm"/>
    <property type="evidence" value="ECO:0007669"/>
    <property type="project" value="UniProtKB-SubCell"/>
</dbReference>
<evidence type="ECO:0000313" key="13">
    <source>
        <dbReference type="EMBL" id="HAT3583879.1"/>
    </source>
</evidence>
<comment type="caution">
    <text evidence="13">The sequence shown here is derived from an EMBL/GenBank/DDBJ whole genome shotgun (WGS) entry which is preliminary data.</text>
</comment>
<comment type="subcellular location">
    <subcellularLocation>
        <location evidence="10">Cytoplasm</location>
    </subcellularLocation>
</comment>
<feature type="binding site" evidence="10">
    <location>
        <position position="70"/>
    </location>
    <ligand>
        <name>Mn(2+)</name>
        <dbReference type="ChEBI" id="CHEBI:29035"/>
    </ligand>
</feature>
<comment type="similarity">
    <text evidence="2 10">Belongs to the IPP isomerase type 1 family.</text>
</comment>
<feature type="binding site" evidence="10">
    <location>
        <position position="33"/>
    </location>
    <ligand>
        <name>Mn(2+)</name>
        <dbReference type="ChEBI" id="CHEBI:29035"/>
    </ligand>
</feature>
<sequence>MSMQEHVILLDEHGSPIGMEEKYTAHHHNTPLHLAFSSWLFNSHGECLVTRRAMGKKAWPGVWTNSVCGHPQEGETLEQAMVRRCRYEVGVDIIDITPIAPGFRYRETDPSGIVENEICPVFAAQIVTPLDINTEEVMEYQWVKTDALFRSLVATPWAFSPWMVLEAENANEQLRQFAASVRQ</sequence>
<comment type="cofactor">
    <cofactor evidence="10">
        <name>Mn(2+)</name>
        <dbReference type="ChEBI" id="CHEBI:29035"/>
    </cofactor>
    <text evidence="10">Binds 1 Mn(2+) ion per subunit.</text>
</comment>
<accession>A0A9P3TBT0</accession>
<dbReference type="PIRSF" id="PIRSF018427">
    <property type="entry name" value="Isopntndiph_ism"/>
    <property type="match status" value="1"/>
</dbReference>
<dbReference type="EC" id="5.3.3.2" evidence="3 10"/>
<evidence type="ECO:0000256" key="7">
    <source>
        <dbReference type="ARBA" id="ARBA00023211"/>
    </source>
</evidence>
<dbReference type="SUPFAM" id="SSF55811">
    <property type="entry name" value="Nudix"/>
    <property type="match status" value="1"/>
</dbReference>
<comment type="function">
    <text evidence="10">Catalyzes the 1,3-allylic rearrangement of the homoallylic substrate isopentenyl (IPP) to its highly electrophilic allylic isomer, dimethylallyl diphosphate (DMAPP).</text>
</comment>
<dbReference type="Gene3D" id="3.90.79.10">
    <property type="entry name" value="Nucleoside Triphosphate Pyrophosphohydrolase"/>
    <property type="match status" value="1"/>
</dbReference>
<comment type="cofactor">
    <cofactor evidence="10">
        <name>Mg(2+)</name>
        <dbReference type="ChEBI" id="CHEBI:18420"/>
    </cofactor>
    <text evidence="10">Binds 1 Mg(2+) ion per subunit. The magnesium ion binds only when substrate is bound.</text>
</comment>
<evidence type="ECO:0000256" key="8">
    <source>
        <dbReference type="ARBA" id="ARBA00023229"/>
    </source>
</evidence>
<keyword evidence="7 10" id="KW-0464">Manganese</keyword>
<evidence type="ECO:0000256" key="11">
    <source>
        <dbReference type="PIRSR" id="PIRSR018427-1"/>
    </source>
</evidence>
<feature type="binding site" evidence="10">
    <location>
        <position position="117"/>
    </location>
    <ligand>
        <name>Mn(2+)</name>
        <dbReference type="ChEBI" id="CHEBI:29035"/>
    </ligand>
</feature>
<dbReference type="Proteomes" id="UP000867740">
    <property type="component" value="Unassembled WGS sequence"/>
</dbReference>
<evidence type="ECO:0000256" key="9">
    <source>
        <dbReference type="ARBA" id="ARBA00023235"/>
    </source>
</evidence>
<dbReference type="PANTHER" id="PTHR10885:SF0">
    <property type="entry name" value="ISOPENTENYL-DIPHOSPHATE DELTA-ISOMERASE"/>
    <property type="match status" value="1"/>
</dbReference>
<dbReference type="GO" id="GO:0046872">
    <property type="term" value="F:metal ion binding"/>
    <property type="evidence" value="ECO:0007669"/>
    <property type="project" value="UniProtKB-KW"/>
</dbReference>
<protein>
    <recommendedName>
        <fullName evidence="3 10">Isopentenyl-diphosphate Delta-isomerase</fullName>
        <shortName evidence="10">IPP isomerase</shortName>
        <ecNumber evidence="3 10">5.3.3.2</ecNumber>
    </recommendedName>
    <alternativeName>
        <fullName evidence="10">IPP:DMAPP isomerase</fullName>
    </alternativeName>
    <alternativeName>
        <fullName evidence="10">Isopentenyl pyrophosphate isomerase</fullName>
    </alternativeName>
</protein>